<dbReference type="RefSeq" id="WP_027289248.1">
    <property type="nucleotide sequence ID" value="NZ_NRRE01000026.1"/>
</dbReference>
<gene>
    <name evidence="1" type="ORF">CKO21_09530</name>
</gene>
<sequence>MLPNERDLRAYAVGFARRYRDYAAPYAREYAEKLRSCGDHEGCAVWHRVADLIAEDALDTAPADTRIAA</sequence>
<dbReference type="EMBL" id="NRRE01000026">
    <property type="protein sequence ID" value="MBK1697485.1"/>
    <property type="molecule type" value="Genomic_DNA"/>
</dbReference>
<evidence type="ECO:0000313" key="2">
    <source>
        <dbReference type="Proteomes" id="UP000778970"/>
    </source>
</evidence>
<evidence type="ECO:0000313" key="1">
    <source>
        <dbReference type="EMBL" id="MBK1697485.1"/>
    </source>
</evidence>
<dbReference type="Proteomes" id="UP000778970">
    <property type="component" value="Unassembled WGS sequence"/>
</dbReference>
<accession>A0A934QJA9</accession>
<protein>
    <submittedName>
        <fullName evidence="1">Uncharacterized protein</fullName>
    </submittedName>
</protein>
<keyword evidence="2" id="KW-1185">Reference proteome</keyword>
<reference evidence="1" key="2">
    <citation type="journal article" date="2020" name="Microorganisms">
        <title>Osmotic Adaptation and Compatible Solute Biosynthesis of Phototrophic Bacteria as Revealed from Genome Analyses.</title>
        <authorList>
            <person name="Imhoff J.F."/>
            <person name="Rahn T."/>
            <person name="Kunzel S."/>
            <person name="Keller A."/>
            <person name="Neulinger S.C."/>
        </authorList>
    </citation>
    <scope>NUCLEOTIDE SEQUENCE</scope>
    <source>
        <strain evidence="1">DSM 9154</strain>
    </source>
</reference>
<dbReference type="AlphaFoldDB" id="A0A934QJA9"/>
<reference evidence="1" key="1">
    <citation type="submission" date="2017-08" db="EMBL/GenBank/DDBJ databases">
        <authorList>
            <person name="Imhoff J.F."/>
            <person name="Rahn T."/>
            <person name="Kuenzel S."/>
            <person name="Neulinger S.C."/>
        </authorList>
    </citation>
    <scope>NUCLEOTIDE SEQUENCE</scope>
    <source>
        <strain evidence="1">DSM 9154</strain>
    </source>
</reference>
<name>A0A934QJA9_9PROT</name>
<comment type="caution">
    <text evidence="1">The sequence shown here is derived from an EMBL/GenBank/DDBJ whole genome shotgun (WGS) entry which is preliminary data.</text>
</comment>
<proteinExistence type="predicted"/>
<organism evidence="1 2">
    <name type="scientific">Rhodovibrio salinarum</name>
    <dbReference type="NCBI Taxonomy" id="1087"/>
    <lineage>
        <taxon>Bacteria</taxon>
        <taxon>Pseudomonadati</taxon>
        <taxon>Pseudomonadota</taxon>
        <taxon>Alphaproteobacteria</taxon>
        <taxon>Rhodospirillales</taxon>
        <taxon>Rhodovibrionaceae</taxon>
        <taxon>Rhodovibrio</taxon>
    </lineage>
</organism>